<keyword evidence="1" id="KW-1133">Transmembrane helix</keyword>
<accession>A0A914CG53</accession>
<organism evidence="2 3">
    <name type="scientific">Acrobeloides nanus</name>
    <dbReference type="NCBI Taxonomy" id="290746"/>
    <lineage>
        <taxon>Eukaryota</taxon>
        <taxon>Metazoa</taxon>
        <taxon>Ecdysozoa</taxon>
        <taxon>Nematoda</taxon>
        <taxon>Chromadorea</taxon>
        <taxon>Rhabditida</taxon>
        <taxon>Tylenchina</taxon>
        <taxon>Cephalobomorpha</taxon>
        <taxon>Cephaloboidea</taxon>
        <taxon>Cephalobidae</taxon>
        <taxon>Acrobeloides</taxon>
    </lineage>
</organism>
<dbReference type="WBParaSite" id="ACRNAN_scaffold1036.g22424.t1">
    <property type="protein sequence ID" value="ACRNAN_scaffold1036.g22424.t1"/>
    <property type="gene ID" value="ACRNAN_scaffold1036.g22424"/>
</dbReference>
<feature type="transmembrane region" description="Helical" evidence="1">
    <location>
        <begin position="402"/>
        <end position="421"/>
    </location>
</feature>
<feature type="transmembrane region" description="Helical" evidence="1">
    <location>
        <begin position="73"/>
        <end position="91"/>
    </location>
</feature>
<feature type="transmembrane region" description="Helical" evidence="1">
    <location>
        <begin position="235"/>
        <end position="259"/>
    </location>
</feature>
<sequence length="723" mass="84006">MSFFVLNFNKELVITALELPWMKNTTIFGPHLHQHEIHVIKDTIIDYRHYSTTIAFVICAFLCPLNPRYMLQGASVLIMISGLFYAVPFWTHQNGLRYFRIESILLSVGCALSYSFGIGFLFGETRENAHHNQHHLLGSLIIADLIGEFFGMSLAYWVREQSWIYTMMGVSMSVVVPLVVSIKWKFFKHYGQLPKEKKKNDQESFNETDSTSSKTTNLFKRYFYELWITFTKDGFWIRLLSCMLLLVASCVAGTVWEILGHKIYEKHHMTEKDISDVEVKAAFISCVFAIVSAATVAEGFDLGRKLCWFTIFNLILSLLCTGFFKNLFNLDDGDIEDVYIAHIIVNAGARETAYEIIPNLFVNRRQVIAGWSLTLAAHFGIYQTMRVYHSEIWHFFEKTIPLFWILVALQLFFFFFILCLYKWDKLSWMLEMPSQINILKETSYLTHKVYQDINEWTNVKTKLVMPNADLVVPAKKRITVEEIENSTSGITANKEIKKKLTNAIKKLTKTENASVLLVHQECEPMRDLLIVDSLFNALKEDALMKTAVIRVEFPIKIGSITKHLTRLDLLHQQSTIFYALGYDWLIHLIGIPHHIRLDKIPYIDQTARKSSAVSDSESETRSRCASHEHPVTHTHVLHKFPTNITNFEKHVLISKRDEDAINEVSRWVIDEMLQIQDLIRDKRDIKIMFITIPEIGDFTNIFKQFNDLTRKKISDVKRYYHFP</sequence>
<feature type="transmembrane region" description="Helical" evidence="1">
    <location>
        <begin position="163"/>
        <end position="182"/>
    </location>
</feature>
<keyword evidence="1" id="KW-0472">Membrane</keyword>
<evidence type="ECO:0000256" key="1">
    <source>
        <dbReference type="SAM" id="Phobius"/>
    </source>
</evidence>
<evidence type="ECO:0000313" key="2">
    <source>
        <dbReference type="Proteomes" id="UP000887540"/>
    </source>
</evidence>
<proteinExistence type="predicted"/>
<keyword evidence="2" id="KW-1185">Reference proteome</keyword>
<dbReference type="InterPro" id="IPR036259">
    <property type="entry name" value="MFS_trans_sf"/>
</dbReference>
<keyword evidence="1" id="KW-0812">Transmembrane</keyword>
<dbReference type="SUPFAM" id="SSF103473">
    <property type="entry name" value="MFS general substrate transporter"/>
    <property type="match status" value="1"/>
</dbReference>
<feature type="transmembrane region" description="Helical" evidence="1">
    <location>
        <begin position="306"/>
        <end position="324"/>
    </location>
</feature>
<name>A0A914CG53_9BILA</name>
<feature type="transmembrane region" description="Helical" evidence="1">
    <location>
        <begin position="135"/>
        <end position="157"/>
    </location>
</feature>
<dbReference type="Proteomes" id="UP000887540">
    <property type="component" value="Unplaced"/>
</dbReference>
<protein>
    <submittedName>
        <fullName evidence="3">Uncharacterized protein</fullName>
    </submittedName>
</protein>
<feature type="transmembrane region" description="Helical" evidence="1">
    <location>
        <begin position="103"/>
        <end position="123"/>
    </location>
</feature>
<dbReference type="AlphaFoldDB" id="A0A914CG53"/>
<reference evidence="3" key="1">
    <citation type="submission" date="2022-11" db="UniProtKB">
        <authorList>
            <consortium name="WormBaseParasite"/>
        </authorList>
    </citation>
    <scope>IDENTIFICATION</scope>
</reference>
<evidence type="ECO:0000313" key="3">
    <source>
        <dbReference type="WBParaSite" id="ACRNAN_scaffold1036.g22424.t1"/>
    </source>
</evidence>